<reference evidence="3" key="1">
    <citation type="submission" date="2016-10" db="EMBL/GenBank/DDBJ databases">
        <authorList>
            <person name="Varghese N."/>
            <person name="Submissions S."/>
        </authorList>
    </citation>
    <scope>NUCLEOTIDE SEQUENCE [LARGE SCALE GENOMIC DNA]</scope>
    <source>
        <strain evidence="3">CGMCC 1.11101</strain>
    </source>
</reference>
<dbReference type="STRING" id="995034.SAMN05216219_0845"/>
<dbReference type="AlphaFoldDB" id="A0A1I4ZIP2"/>
<evidence type="ECO:0000256" key="1">
    <source>
        <dbReference type="SAM" id="MobiDB-lite"/>
    </source>
</evidence>
<name>A0A1I4ZIP2_9MICO</name>
<organism evidence="2 3">
    <name type="scientific">Mycetocola miduiensis</name>
    <dbReference type="NCBI Taxonomy" id="995034"/>
    <lineage>
        <taxon>Bacteria</taxon>
        <taxon>Bacillati</taxon>
        <taxon>Actinomycetota</taxon>
        <taxon>Actinomycetes</taxon>
        <taxon>Micrococcales</taxon>
        <taxon>Microbacteriaceae</taxon>
        <taxon>Mycetocola</taxon>
    </lineage>
</organism>
<evidence type="ECO:0000313" key="2">
    <source>
        <dbReference type="EMBL" id="SFN50114.1"/>
    </source>
</evidence>
<sequence length="52" mass="5181">MKNGSLLHSMVEPTRAKSITGLVSAGGLVTSMTSHDAPVPAVTGQSGSVLTT</sequence>
<proteinExistence type="predicted"/>
<dbReference type="Proteomes" id="UP000198867">
    <property type="component" value="Unassembled WGS sequence"/>
</dbReference>
<dbReference type="EMBL" id="FOVM01000002">
    <property type="protein sequence ID" value="SFN50114.1"/>
    <property type="molecule type" value="Genomic_DNA"/>
</dbReference>
<feature type="region of interest" description="Disordered" evidence="1">
    <location>
        <begin position="33"/>
        <end position="52"/>
    </location>
</feature>
<evidence type="ECO:0000313" key="3">
    <source>
        <dbReference type="Proteomes" id="UP000198867"/>
    </source>
</evidence>
<accession>A0A1I4ZIP2</accession>
<gene>
    <name evidence="2" type="ORF">SAMN05216219_0845</name>
</gene>
<feature type="compositionally biased region" description="Polar residues" evidence="1">
    <location>
        <begin position="43"/>
        <end position="52"/>
    </location>
</feature>
<protein>
    <submittedName>
        <fullName evidence="2">Uncharacterized protein</fullName>
    </submittedName>
</protein>
<keyword evidence="3" id="KW-1185">Reference proteome</keyword>